<dbReference type="Proteomes" id="UP001497516">
    <property type="component" value="Chromosome 1"/>
</dbReference>
<accession>A0AAV2CKD4</accession>
<organism evidence="1 2">
    <name type="scientific">Linum trigynum</name>
    <dbReference type="NCBI Taxonomy" id="586398"/>
    <lineage>
        <taxon>Eukaryota</taxon>
        <taxon>Viridiplantae</taxon>
        <taxon>Streptophyta</taxon>
        <taxon>Embryophyta</taxon>
        <taxon>Tracheophyta</taxon>
        <taxon>Spermatophyta</taxon>
        <taxon>Magnoliopsida</taxon>
        <taxon>eudicotyledons</taxon>
        <taxon>Gunneridae</taxon>
        <taxon>Pentapetalae</taxon>
        <taxon>rosids</taxon>
        <taxon>fabids</taxon>
        <taxon>Malpighiales</taxon>
        <taxon>Linaceae</taxon>
        <taxon>Linum</taxon>
    </lineage>
</organism>
<proteinExistence type="predicted"/>
<dbReference type="EMBL" id="OZ034813">
    <property type="protein sequence ID" value="CAL1356243.1"/>
    <property type="molecule type" value="Genomic_DNA"/>
</dbReference>
<name>A0AAV2CKD4_9ROSI</name>
<evidence type="ECO:0000313" key="1">
    <source>
        <dbReference type="EMBL" id="CAL1356243.1"/>
    </source>
</evidence>
<evidence type="ECO:0008006" key="3">
    <source>
        <dbReference type="Google" id="ProtNLM"/>
    </source>
</evidence>
<sequence>MDDSCELKKIQKLFEVSQQANGNRRELIRFILEERYPKVRVQDTTKEKNVSKLSPILEYEESGECFPFTDEDTCPKEFSFFDHEHCFSNMTFESQAPDEASERLHGLHLGLHHKYNLYEESSVENGALTA</sequence>
<evidence type="ECO:0000313" key="2">
    <source>
        <dbReference type="Proteomes" id="UP001497516"/>
    </source>
</evidence>
<dbReference type="AlphaFoldDB" id="A0AAV2CKD4"/>
<protein>
    <recommendedName>
        <fullName evidence="3">SAP domain-containing protein</fullName>
    </recommendedName>
</protein>
<keyword evidence="2" id="KW-1185">Reference proteome</keyword>
<reference evidence="1 2" key="1">
    <citation type="submission" date="2024-04" db="EMBL/GenBank/DDBJ databases">
        <authorList>
            <person name="Fracassetti M."/>
        </authorList>
    </citation>
    <scope>NUCLEOTIDE SEQUENCE [LARGE SCALE GENOMIC DNA]</scope>
</reference>
<gene>
    <name evidence="1" type="ORF">LTRI10_LOCUS3957</name>
</gene>